<feature type="domain" description="Trimeric autotransporter adhesin YadA-like stalk" evidence="14">
    <location>
        <begin position="882"/>
        <end position="904"/>
    </location>
</feature>
<feature type="domain" description="Trimeric autotransporter adhesin YadA-like stalk" evidence="14">
    <location>
        <begin position="3218"/>
        <end position="3257"/>
    </location>
</feature>
<feature type="domain" description="Trimeric autotransporter adhesin YadA-like stalk" evidence="14">
    <location>
        <begin position="1186"/>
        <end position="1206"/>
    </location>
</feature>
<feature type="domain" description="Trimeric autotransporter adhesin YadA-like stalk" evidence="14">
    <location>
        <begin position="3324"/>
        <end position="3350"/>
    </location>
</feature>
<feature type="domain" description="Trimeric autotransporter adhesin YadA-like head" evidence="13">
    <location>
        <begin position="234"/>
        <end position="259"/>
    </location>
</feature>
<dbReference type="Gene3D" id="6.10.250.2040">
    <property type="match status" value="16"/>
</dbReference>
<evidence type="ECO:0000259" key="12">
    <source>
        <dbReference type="Pfam" id="PF03895"/>
    </source>
</evidence>
<feature type="domain" description="Trimeric autotransporter adhesin YadA-like stalk" evidence="14">
    <location>
        <begin position="417"/>
        <end position="440"/>
    </location>
</feature>
<dbReference type="InterPro" id="IPR024973">
    <property type="entry name" value="ESPR"/>
</dbReference>
<feature type="domain" description="Trimeric autotransporter adhesin YadA-like stalk" evidence="14">
    <location>
        <begin position="2529"/>
        <end position="2570"/>
    </location>
</feature>
<organism evidence="16">
    <name type="scientific">Burkholderia cenocepacia</name>
    <dbReference type="NCBI Taxonomy" id="95486"/>
    <lineage>
        <taxon>Bacteria</taxon>
        <taxon>Pseudomonadati</taxon>
        <taxon>Pseudomonadota</taxon>
        <taxon>Betaproteobacteria</taxon>
        <taxon>Burkholderiales</taxon>
        <taxon>Burkholderiaceae</taxon>
        <taxon>Burkholderia</taxon>
        <taxon>Burkholderia cepacia complex</taxon>
    </lineage>
</organism>
<keyword evidence="7" id="KW-0732">Signal</keyword>
<feature type="domain" description="Trimeric autotransporter adhesin YadA-like stalk" evidence="14">
    <location>
        <begin position="1002"/>
        <end position="1021"/>
    </location>
</feature>
<feature type="domain" description="Trimeric autotransporter adhesin YadA-like stalk" evidence="14">
    <location>
        <begin position="593"/>
        <end position="631"/>
    </location>
</feature>
<dbReference type="InterPro" id="IPR005594">
    <property type="entry name" value="YadA_C"/>
</dbReference>
<feature type="domain" description="Trimeric autotransporter adhesin YadA-like head" evidence="13">
    <location>
        <begin position="1994"/>
        <end position="2017"/>
    </location>
</feature>
<protein>
    <submittedName>
        <fullName evidence="16">Uncharacterized protein</fullName>
    </submittedName>
</protein>
<keyword evidence="9" id="KW-0472">Membrane</keyword>
<dbReference type="Pfam" id="PF05658">
    <property type="entry name" value="YadA_head"/>
    <property type="match status" value="16"/>
</dbReference>
<feature type="region of interest" description="Disordered" evidence="11">
    <location>
        <begin position="2943"/>
        <end position="2967"/>
    </location>
</feature>
<dbReference type="GO" id="GO:0009279">
    <property type="term" value="C:cell outer membrane"/>
    <property type="evidence" value="ECO:0007669"/>
    <property type="project" value="UniProtKB-SubCell"/>
</dbReference>
<evidence type="ECO:0000256" key="2">
    <source>
        <dbReference type="ARBA" id="ARBA00004442"/>
    </source>
</evidence>
<feature type="domain" description="Trimeric autotransporter adhesin YadA-like stalk" evidence="14">
    <location>
        <begin position="173"/>
        <end position="202"/>
    </location>
</feature>
<feature type="domain" description="Trimeric autotransporter adhesin YadA-like head" evidence="13">
    <location>
        <begin position="373"/>
        <end position="399"/>
    </location>
</feature>
<feature type="domain" description="Trimeric autotransporter adhesin YadA-like stalk" evidence="14">
    <location>
        <begin position="1670"/>
        <end position="1691"/>
    </location>
</feature>
<evidence type="ECO:0000256" key="4">
    <source>
        <dbReference type="ARBA" id="ARBA00022448"/>
    </source>
</evidence>
<comment type="subcellular location">
    <subcellularLocation>
        <location evidence="2">Cell outer membrane</location>
    </subcellularLocation>
    <subcellularLocation>
        <location evidence="1">Cell surface</location>
    </subcellularLocation>
</comment>
<feature type="domain" description="Trimeric autotransporter adhesin YadA-like stalk" evidence="14">
    <location>
        <begin position="3495"/>
        <end position="3532"/>
    </location>
</feature>
<evidence type="ECO:0000256" key="7">
    <source>
        <dbReference type="ARBA" id="ARBA00022729"/>
    </source>
</evidence>
<feature type="domain" description="Trimeric autotransporter adhesin YadA-like head" evidence="13">
    <location>
        <begin position="1931"/>
        <end position="1955"/>
    </location>
</feature>
<evidence type="ECO:0000256" key="3">
    <source>
        <dbReference type="ARBA" id="ARBA00005848"/>
    </source>
</evidence>
<feature type="domain" description="Trimeric autotransporter adhesin YadA-like stalk" evidence="14">
    <location>
        <begin position="2035"/>
        <end position="2074"/>
    </location>
</feature>
<feature type="region of interest" description="Disordered" evidence="11">
    <location>
        <begin position="3353"/>
        <end position="3381"/>
    </location>
</feature>
<dbReference type="Pfam" id="PF05662">
    <property type="entry name" value="YadA_stalk"/>
    <property type="match status" value="37"/>
</dbReference>
<dbReference type="OrthoDB" id="1632057at2"/>
<feature type="domain" description="ESPR" evidence="15">
    <location>
        <begin position="1"/>
        <end position="45"/>
    </location>
</feature>
<feature type="domain" description="Trimeric autotransporter adhesin YadA-like stalk" evidence="14">
    <location>
        <begin position="3109"/>
        <end position="3152"/>
    </location>
</feature>
<feature type="domain" description="Trimeric autotransporter adhesin YadA-like stalk" evidence="14">
    <location>
        <begin position="2786"/>
        <end position="2809"/>
    </location>
</feature>
<evidence type="ECO:0000256" key="6">
    <source>
        <dbReference type="ARBA" id="ARBA00022692"/>
    </source>
</evidence>
<comment type="similarity">
    <text evidence="3">Belongs to the autotransporter-2 (AT-2) (TC 1.B.40) family.</text>
</comment>
<evidence type="ECO:0000256" key="8">
    <source>
        <dbReference type="ARBA" id="ARBA00022927"/>
    </source>
</evidence>
<dbReference type="GO" id="GO:0009986">
    <property type="term" value="C:cell surface"/>
    <property type="evidence" value="ECO:0007669"/>
    <property type="project" value="UniProtKB-SubCell"/>
</dbReference>
<keyword evidence="10" id="KW-0998">Cell outer membrane</keyword>
<feature type="domain" description="Trimeric autotransporter adhesin YadA-like stalk" evidence="14">
    <location>
        <begin position="2472"/>
        <end position="2504"/>
    </location>
</feature>
<feature type="domain" description="Trimeric autotransporter adhesin YadA-like stalk" evidence="14">
    <location>
        <begin position="1780"/>
        <end position="1820"/>
    </location>
</feature>
<feature type="domain" description="Trimeric autotransporter adhesin YadA-like head" evidence="13">
    <location>
        <begin position="1886"/>
        <end position="1912"/>
    </location>
</feature>
<evidence type="ECO:0000259" key="14">
    <source>
        <dbReference type="Pfam" id="PF05662"/>
    </source>
</evidence>
<evidence type="ECO:0000256" key="1">
    <source>
        <dbReference type="ARBA" id="ARBA00004241"/>
    </source>
</evidence>
<dbReference type="InterPro" id="IPR011049">
    <property type="entry name" value="Serralysin-like_metalloprot_C"/>
</dbReference>
<evidence type="ECO:0000256" key="5">
    <source>
        <dbReference type="ARBA" id="ARBA00022452"/>
    </source>
</evidence>
<dbReference type="Gene3D" id="3.30.1300.30">
    <property type="entry name" value="GSPII I/J protein-like"/>
    <property type="match status" value="1"/>
</dbReference>
<feature type="domain" description="Trimeric autotransporter adhesin YadA-like stalk" evidence="14">
    <location>
        <begin position="1611"/>
        <end position="1631"/>
    </location>
</feature>
<keyword evidence="6" id="KW-0812">Transmembrane</keyword>
<feature type="domain" description="Trimeric autotransporter adhesin YadA-like stalk" evidence="14">
    <location>
        <begin position="1115"/>
        <end position="1153"/>
    </location>
</feature>
<comment type="caution">
    <text evidence="16">The sequence shown here is derived from an EMBL/GenBank/DDBJ whole genome shotgun (WGS) entry which is preliminary data.</text>
</comment>
<dbReference type="SUPFAM" id="SSF101967">
    <property type="entry name" value="Adhesin YadA, collagen-binding domain"/>
    <property type="match status" value="11"/>
</dbReference>
<keyword evidence="5" id="KW-1134">Transmembrane beta strand</keyword>
<feature type="domain" description="Trimeric autotransporter adhesin YadA-like head" evidence="13">
    <location>
        <begin position="481"/>
        <end position="500"/>
    </location>
</feature>
<gene>
    <name evidence="16" type="ORF">DT99_22565</name>
</gene>
<feature type="domain" description="Trimeric autotransporter adhesin YadA-like stalk" evidence="14">
    <location>
        <begin position="2342"/>
        <end position="2380"/>
    </location>
</feature>
<feature type="domain" description="Trimeric autotransporter adhesin YadA-like head" evidence="13">
    <location>
        <begin position="503"/>
        <end position="527"/>
    </location>
</feature>
<dbReference type="Gene3D" id="1.20.5.170">
    <property type="match status" value="6"/>
</dbReference>
<feature type="domain" description="Trimeric autotransporter adhesin YadA-like stalk" evidence="14">
    <location>
        <begin position="2282"/>
        <end position="2304"/>
    </location>
</feature>
<dbReference type="GO" id="GO:0015031">
    <property type="term" value="P:protein transport"/>
    <property type="evidence" value="ECO:0007669"/>
    <property type="project" value="UniProtKB-KW"/>
</dbReference>
<dbReference type="Gene3D" id="2.150.10.10">
    <property type="entry name" value="Serralysin-like metalloprotease, C-terminal"/>
    <property type="match status" value="9"/>
</dbReference>
<feature type="domain" description="Trimeric autotransporter adhesin YadA-like stalk" evidence="14">
    <location>
        <begin position="2907"/>
        <end position="2948"/>
    </location>
</feature>
<feature type="domain" description="Trimeric autotransporter adhesin YadA-like stalk" evidence="14">
    <location>
        <begin position="1303"/>
        <end position="1323"/>
    </location>
</feature>
<evidence type="ECO:0000259" key="13">
    <source>
        <dbReference type="Pfam" id="PF05658"/>
    </source>
</evidence>
<dbReference type="InterPro" id="IPR045584">
    <property type="entry name" value="Pilin-like"/>
</dbReference>
<accession>A0A071M9F9</accession>
<feature type="domain" description="Trimeric autotransporter adhesin YadA-like C-terminal membrane anchor" evidence="12">
    <location>
        <begin position="3545"/>
        <end position="3603"/>
    </location>
</feature>
<evidence type="ECO:0000256" key="10">
    <source>
        <dbReference type="ARBA" id="ARBA00023237"/>
    </source>
</evidence>
<dbReference type="CDD" id="cd12820">
    <property type="entry name" value="LbR_YadA-like"/>
    <property type="match status" value="4"/>
</dbReference>
<feature type="domain" description="Trimeric autotransporter adhesin YadA-like stalk" evidence="14">
    <location>
        <begin position="2222"/>
        <end position="2242"/>
    </location>
</feature>
<feature type="domain" description="Trimeric autotransporter adhesin YadA-like stalk" evidence="14">
    <location>
        <begin position="938"/>
        <end position="958"/>
    </location>
</feature>
<sequence>MNKTYRTVWNATTGTWTAAAETARMRTKSKSNTTMRSSVTAAVAVMAGVGGGAMANDAMAQAANGGGSLSLCAPAGSGYYGTTFGGGNTVGTRTTAACGTAISNFRLSEGHVRSFQLYNNSNVNGGGVGQASAATEAGISGTVDGHLFLLGGSGVHLRGPVDVDSNFNMTNHRINNLAAGTAGTDAVNVNQLNAAIAAAGTANPYVVTNTGTYATATAARAGGSATAIGANANAGGTSAVALGGNTVATGQNAVALGTLANATGSETVAVGVSARATGSNSTAMGRGAAALSTNATTVGYGAYSGADGATALGMTASAVGANAIAVGRGASTSGTYGSAIGYAANATTNAVAIGVLANATSASSVALGERASATGATSTALGRGALASGTNAVALGANSVGDRNNAVSVGSTSLQRQIVNVAAGTQNTDAVNVGQMNTALSKKVDNTYVNVRGTGAAASVGSTNGVAIGNAAVAGTMGAETAIGNAASAQGLSATALGSGTVANGEGATALGRMASASGSHATALGNQANAGANGAVAIGDRAVVGASATNSVALGTQAAVAANVTGAMALGSGSSATRNNTISVGSATQQRQIVNVAAGTQATDAVNVGQLSGVTKALGGGAVVDGSGNVTQPTYKVAGTDYHNVGDALDALAANGGSDPNAVTYDGATKDKVTLKGAGGTTLSNVKAGVANTDAVNVGQMNTALSTKTDNTYIKVLGNATSTAATASGSGSVALGSGAVAQSGSSGGNIAIGNGATANTSGGGYGTMAIGVNAQAGTSGYAGGGAIGFGAKSNYANYAIGDGATAMGPAGSQSVALGTRSSASGMNTLAFGPAALASGNSSVSLGANASSTGVSSVALGSGSIATADNTVSVGSSALQRRITNLAAGTADTDAVNVNQLKDSGLIDPVTGKPITAVTYDSATKDKVTLAGATGTTLSNVKAGAADMDAVNVSQLKGSGLIGDDGKSIAAVTYDRNADGTPNMGSVTLGGASATTPVALKNVADAKADHDALNLGQLKNAGLVGDDGKGNLTSMAVTYDGAARDKVTLAGAGGTTLSNVKAGVANMDAVNVGQLKDAGLVGDDGKGNLTSLAVTYDDATKSAVTLGNAGTPVAIHNVKDGELSATSKDAVNGSQLFTTNQNLSDLKDSLKDGGVIDPITGESLAVVYDGNAKDTVTLKGTNGTTLSNVKAGVADMDAVNVSQLKGSGLIGDDGKSIAAVTYDRNADGTPNYGTVTLGNGAGPTQIKNVADATDDHDALNLGQLKDAGLVGDDGKGNLTSMAVTYDGTARDKVTLAGASGTTLSNVKAGAADMDAVNVSQLKGSGLIGDDGKSIAAVTYDRNADGTPNYGTVTLGNGAGPTQIKNVADATDDHDALNLGQLKDAGLVGDDGKGNLTSMAVTYDGTARDKVTLAGASGTTLSNVKAGVADMDAVNVSQLKGSGLIGDDGKSIAAVTYDRNADGTPNYGAVTLGNGAGPTQIKNVADATDDHDALNLGQLKDAGLVGDDGKGNLTSMAVTYDGAAKDSVTLGGTGATTPVAIHNVKDGELSATSKDAVNGSQLFATNQNLSDLKDSLKDGGVIDPVTGESLAVVYDSNAKDTVTLKGTNGTTLSNVKAGVADLDAVNVSQLKGSGLIGDDGKSIAAVTYDPLADGTPNYGSVTLGNGAGPTQIKNVATGVDDLDAVNVKQLNTGLSDLRDEMSGGNLRFVKVNADPVTGTPAVASGALAVAIGSDARATSANSLALGSGARVTGNGSVAIGYNSVANQNNVVSVGDVGRERKIVNVADGDVAFQSTDAVNGGQLYAALNNLSTSVTSKTQQAIDTFSSEIDKKTKAAIDEVSSRSMQPQDVSDPLVAIEGLQGNNVASLNGADPTKATAAAIGSSTAASGANAVAVGLQSGAGSNNSVAIGSFAQTGAGQDYSVAMGSNVQTNGTQAVALGANAQANGDYALAVGNNGAQAIGDGSVALGSAANVRAGSTNAVAIGTGANVARSVEGAMALGANATAGAANSVALGANAFSNRANAVSVGRAGAERQIVNVAAGTQATDAVNVSQLKGVTDALGGGAAVGADGTVTSPAYSLADPADATKSKSYDNVGDALSNLDGRTTTNTENITVINKQLADSGLVDPVTGQSITAVTYDRNADGTPNLGSVTLGGAGATAPVALKNVADAKDDHDALNLGQLKDAGLVGDDGKGNLTSLAVTYDGATKDTVTLAGTTGTTLSNVKAGVADMDAVNVSQLKGSGLIGDDGKANAAVTYDRNADGTPNYGSVTLGHGTGPTQLKNVADATDDGDALNLGQLKDTGLVGDDGKGNLTSLAVTYDGTTKDSVTLGGTGATTPVVIHNVKDGELSATSKDAVNGSQLFATNTRVGNLEDSLSKGGVIDPVTGESLAVVYDGNAKDTVTLKGTNGTTLSNVKAGVADLDAVNVSQLKGSGLIGDDGKSIAAVTYDRLADGTPNYGSVTLGNGAGPTQIKNVADATDDHDAINYNQLKQYVADNSGGSGNPLAVGYDDDTKDRVTLQGGATGTTITNVKAGAVTATSADAINGSQLHGTAQSVADSLGGGSTVGADGKVTNPSYSLADPADASKSKSYNNVGDALSNLDGRTTTNTENITVINKQLADSGLVDPATGQSIAAVTYDRNADGTPNLGSVTLGGAGAAAPVALKNVADGVDRHDAINVGQLQDAGLVAPVDPANPGAGLTSLAVAYDGVAKDTVTLKGAAGTTLSNVKAGVADLDAVNVAQLKGSGLIGDDGKANAAVTYDRNADGTPNYGSVTLGHGAGPTQLKNVADATDDGDALNLGQLKNAGVVGDDGKGNLTSMAVTYDGAAKDTVTLGGAGATTPVALKNVADGTERHDAINLGQLQDAGLVAPVDPSNPGAGLTSLAVAYDGAAKDTVTLKGADGTTLTNVKAGAVTATSTDAVNGAQLHDTAQSVADSLGGGSTVGADGKVTNPTYSLADPDDASKSKSYNNVGDALSNLDGRTTTNTENITVINKQLADSGLVDPVSGQSIAAVTYDRNADGTANRGSVTLGGAGATAPVALKNVADGVDKHDAVNVGQLQSAGVLTPIDPTNPGAGLTSLAVTYDKQANGSANFDQITLKGANGTTITNVKAGAVSATSTDAINGAQLHGVSQSVAKSLGGGSTVDANGNVTNPTYTVNDKTYDNVGDAIENISSSLVHGSIGLVQQDADTREITVAKETDGTSVNFAGTAGDRVLTGVGAGAVSATSRDAINGAQLHGTAQSVADVIGGGTTVDADGKLADTSIEVNGSKYKTVAEAVQAAAQYGATDSLAVRYDLNKDGTPNYGSVTLGGSGAAPVRLGNVADGASRYDAVNFGQLSELSDRIGGIDDRVGELERNPGTGNPGDGGSGNDYFAGTDVGTGSTTGANAGSGTGNTAAGSGATIGTGANNATVIGSNAGVSQGNGVAIGSGAKSAAEGATAIGSGSNASGSQSVAIGQGANASGSNSVALGAGSTAYSDDTVSVGSIDRTRTISNVSDGVNATDVATKGQLDRALGGVQGQMNDLSRNAYSGIAAATALTMIPGVDPGKTVSFGIGGATYKGYQAVAFGGEARITQNLKMKAGVGMSSGGNTVGVGASYQW</sequence>
<feature type="domain" description="Trimeric autotransporter adhesin YadA-like stalk" evidence="14">
    <location>
        <begin position="2726"/>
        <end position="2746"/>
    </location>
</feature>
<dbReference type="InterPro" id="IPR008640">
    <property type="entry name" value="Adhesin_Head_dom"/>
</dbReference>
<evidence type="ECO:0000256" key="11">
    <source>
        <dbReference type="SAM" id="MobiDB-lite"/>
    </source>
</evidence>
<feature type="domain" description="Trimeric autotransporter adhesin YadA-like stalk" evidence="14">
    <location>
        <begin position="1057"/>
        <end position="1088"/>
    </location>
</feature>
<feature type="domain" description="Trimeric autotransporter adhesin YadA-like stalk" evidence="14">
    <location>
        <begin position="2413"/>
        <end position="2433"/>
    </location>
</feature>
<feature type="domain" description="Trimeric autotransporter adhesin YadA-like stalk" evidence="14">
    <location>
        <begin position="1420"/>
        <end position="1440"/>
    </location>
</feature>
<feature type="domain" description="Trimeric autotransporter adhesin YadA-like head" evidence="13">
    <location>
        <begin position="262"/>
        <end position="288"/>
    </location>
</feature>
<dbReference type="EMBL" id="JJOA01000020">
    <property type="protein sequence ID" value="KEA57210.1"/>
    <property type="molecule type" value="Genomic_DNA"/>
</dbReference>
<dbReference type="Pfam" id="PF13018">
    <property type="entry name" value="ESPR"/>
    <property type="match status" value="1"/>
</dbReference>
<feature type="domain" description="Trimeric autotransporter adhesin YadA-like head" evidence="13">
    <location>
        <begin position="348"/>
        <end position="368"/>
    </location>
</feature>
<name>A0A071M9F9_9BURK</name>
<feature type="domain" description="Trimeric autotransporter adhesin YadA-like stalk" evidence="14">
    <location>
        <begin position="3045"/>
        <end position="3064"/>
    </location>
</feature>
<feature type="domain" description="Trimeric autotransporter adhesin YadA-like head" evidence="13">
    <location>
        <begin position="3464"/>
        <end position="3488"/>
    </location>
</feature>
<evidence type="ECO:0000256" key="9">
    <source>
        <dbReference type="ARBA" id="ARBA00023136"/>
    </source>
</evidence>
<keyword evidence="4" id="KW-0813">Transport</keyword>
<feature type="domain" description="Trimeric autotransporter adhesin YadA-like head" evidence="13">
    <location>
        <begin position="853"/>
        <end position="878"/>
    </location>
</feature>
<feature type="domain" description="Trimeric autotransporter adhesin YadA-like stalk" evidence="14">
    <location>
        <begin position="2667"/>
        <end position="2686"/>
    </location>
</feature>
<feature type="domain" description="Trimeric autotransporter adhesin YadA-like head" evidence="13">
    <location>
        <begin position="1751"/>
        <end position="1773"/>
    </location>
</feature>
<feature type="domain" description="Trimeric autotransporter adhesin YadA-like stalk" evidence="14">
    <location>
        <begin position="2167"/>
        <end position="2187"/>
    </location>
</feature>
<evidence type="ECO:0000313" key="16">
    <source>
        <dbReference type="EMBL" id="KEA57210.1"/>
    </source>
</evidence>
<feature type="domain" description="Trimeric autotransporter adhesin YadA-like stalk" evidence="14">
    <location>
        <begin position="1245"/>
        <end position="1267"/>
    </location>
</feature>
<feature type="domain" description="Trimeric autotransporter adhesin YadA-like stalk" evidence="14">
    <location>
        <begin position="2848"/>
        <end position="2867"/>
    </location>
</feature>
<dbReference type="InterPro" id="IPR008635">
    <property type="entry name" value="Coiled_stalk_dom"/>
</dbReference>
<feature type="domain" description="Trimeric autotransporter adhesin YadA-like head" evidence="13">
    <location>
        <begin position="812"/>
        <end position="834"/>
    </location>
</feature>
<dbReference type="Pfam" id="PF03895">
    <property type="entry name" value="YadA_anchor"/>
    <property type="match status" value="1"/>
</dbReference>
<feature type="domain" description="Trimeric autotransporter adhesin YadA-like head" evidence="13">
    <location>
        <begin position="3439"/>
        <end position="3462"/>
    </location>
</feature>
<feature type="domain" description="Trimeric autotransporter adhesin YadA-like head" evidence="13">
    <location>
        <begin position="1722"/>
        <end position="1748"/>
    </location>
</feature>
<feature type="domain" description="Trimeric autotransporter adhesin YadA-like stalk" evidence="14">
    <location>
        <begin position="1540"/>
        <end position="1578"/>
    </location>
</feature>
<reference evidence="16" key="1">
    <citation type="submission" date="2014-04" db="EMBL/GenBank/DDBJ databases">
        <title>In planta biocontrol of soil-borne Fusarium wilt of banana through a plant endophytic bacterium, Burkholderia cenocepacia 869T2.</title>
        <authorList>
            <person name="Ho Y.-N."/>
            <person name="Chiang H.-M."/>
            <person name="Chao C.-P."/>
            <person name="Su C.-C."/>
            <person name="Hsu H.-F."/>
            <person name="Guo C.-T."/>
            <person name="Hsieh J.-L."/>
            <person name="Huang C.-C."/>
        </authorList>
    </citation>
    <scope>NUCLEOTIDE SEQUENCE [LARGE SCALE GENOMIC DNA]</scope>
    <source>
        <strain evidence="16">869T2</strain>
    </source>
</reference>
<proteinExistence type="inferred from homology"/>
<feature type="domain" description="Trimeric autotransporter adhesin YadA-like stalk" evidence="14">
    <location>
        <begin position="1479"/>
        <end position="1501"/>
    </location>
</feature>
<evidence type="ECO:0000259" key="15">
    <source>
        <dbReference type="Pfam" id="PF13018"/>
    </source>
</evidence>
<feature type="domain" description="Trimeric autotransporter adhesin YadA-like stalk" evidence="14">
    <location>
        <begin position="1362"/>
        <end position="1384"/>
    </location>
</feature>
<dbReference type="SUPFAM" id="SSF54523">
    <property type="entry name" value="Pili subunits"/>
    <property type="match status" value="1"/>
</dbReference>
<feature type="domain" description="Trimeric autotransporter adhesin YadA-like head" evidence="13">
    <location>
        <begin position="318"/>
        <end position="343"/>
    </location>
</feature>
<keyword evidence="8" id="KW-0653">Protein transport</keyword>
<feature type="domain" description="Trimeric autotransporter adhesin YadA-like stalk" evidence="14">
    <location>
        <begin position="684"/>
        <end position="706"/>
    </location>
</feature>